<gene>
    <name evidence="1" type="ORF">FQP85_10500</name>
</gene>
<evidence type="ECO:0008006" key="3">
    <source>
        <dbReference type="Google" id="ProtNLM"/>
    </source>
</evidence>
<reference evidence="1 2" key="1">
    <citation type="submission" date="2019-07" db="EMBL/GenBank/DDBJ databases">
        <title>Diversity of Bacteria from Kongsfjorden, Arctic.</title>
        <authorList>
            <person name="Yu Y."/>
        </authorList>
    </citation>
    <scope>NUCLEOTIDE SEQUENCE [LARGE SCALE GENOMIC DNA]</scope>
    <source>
        <strain evidence="1 2">SM1927</strain>
    </source>
</reference>
<organism evidence="1 2">
    <name type="scientific">Pseudoalteromonas neustonica</name>
    <dbReference type="NCBI Taxonomy" id="1840331"/>
    <lineage>
        <taxon>Bacteria</taxon>
        <taxon>Pseudomonadati</taxon>
        <taxon>Pseudomonadota</taxon>
        <taxon>Gammaproteobacteria</taxon>
        <taxon>Alteromonadales</taxon>
        <taxon>Pseudoalteromonadaceae</taxon>
        <taxon>Pseudoalteromonas</taxon>
    </lineage>
</organism>
<comment type="caution">
    <text evidence="1">The sequence shown here is derived from an EMBL/GenBank/DDBJ whole genome shotgun (WGS) entry which is preliminary data.</text>
</comment>
<dbReference type="Proteomes" id="UP000317938">
    <property type="component" value="Unassembled WGS sequence"/>
</dbReference>
<dbReference type="EMBL" id="VNFF01000008">
    <property type="protein sequence ID" value="TVU83599.1"/>
    <property type="molecule type" value="Genomic_DNA"/>
</dbReference>
<proteinExistence type="predicted"/>
<name>A0ABY3FDX3_9GAMM</name>
<keyword evidence="2" id="KW-1185">Reference proteome</keyword>
<sequence length="310" mass="35023">MNIKNLEAKITQAETLLDSKFEQLSQGSDFALELSISSLKAHVRDLSFQLKTEKEQRKKEVIELRLMGYEVDNGSVPLELLANLSKYFSGLITSASAKLKIGQDVSGVISSEITYPLNLRFADIAQGSSRLFITGDTSPDLFGESLLENSLNGLFELLNSDFNEGLSDQVHFMGLRSTHNLAEFLKVLRKRSIELELSWSAPNDTKHFWKGRRDKIEILEKLLDGFSASEPVNTTVVGVVELISRSGKLDIRQASDELVKVTYSKKLFEDVRKLRLGDVVRLDCKETTIFNSSTEEEKKKYSLLRVLWEH</sequence>
<evidence type="ECO:0000313" key="2">
    <source>
        <dbReference type="Proteomes" id="UP000317938"/>
    </source>
</evidence>
<evidence type="ECO:0000313" key="1">
    <source>
        <dbReference type="EMBL" id="TVU83599.1"/>
    </source>
</evidence>
<accession>A0ABY3FDX3</accession>
<protein>
    <recommendedName>
        <fullName evidence="3">S1 motif domain-containing protein</fullName>
    </recommendedName>
</protein>
<dbReference type="RefSeq" id="WP_145237705.1">
    <property type="nucleotide sequence ID" value="NZ_VNFF01000008.1"/>
</dbReference>